<dbReference type="GeneID" id="101380194"/>
<feature type="compositionally biased region" description="Basic and acidic residues" evidence="1">
    <location>
        <begin position="112"/>
        <end position="124"/>
    </location>
</feature>
<keyword evidence="2" id="KW-1185">Reference proteome</keyword>
<reference evidence="3" key="1">
    <citation type="submission" date="2025-08" db="UniProtKB">
        <authorList>
            <consortium name="RefSeq"/>
        </authorList>
    </citation>
    <scope>IDENTIFICATION</scope>
</reference>
<dbReference type="Proteomes" id="UP000245340">
    <property type="component" value="Unplaced"/>
</dbReference>
<evidence type="ECO:0000313" key="2">
    <source>
        <dbReference type="Proteomes" id="UP000245340"/>
    </source>
</evidence>
<feature type="region of interest" description="Disordered" evidence="1">
    <location>
        <begin position="59"/>
        <end position="78"/>
    </location>
</feature>
<accession>A0A2U3X541</accession>
<dbReference type="Pfam" id="PF15343">
    <property type="entry name" value="DEPP"/>
    <property type="match status" value="1"/>
</dbReference>
<dbReference type="CTD" id="11067"/>
<dbReference type="GO" id="GO:0010506">
    <property type="term" value="P:regulation of autophagy"/>
    <property type="evidence" value="ECO:0007669"/>
    <property type="project" value="TreeGrafter"/>
</dbReference>
<dbReference type="OrthoDB" id="8916819at2759"/>
<dbReference type="AlphaFoldDB" id="A0A2U3X541"/>
<evidence type="ECO:0000256" key="1">
    <source>
        <dbReference type="SAM" id="MobiDB-lite"/>
    </source>
</evidence>
<proteinExistence type="predicted"/>
<feature type="compositionally biased region" description="Low complexity" evidence="1">
    <location>
        <begin position="59"/>
        <end position="72"/>
    </location>
</feature>
<dbReference type="KEGG" id="oro:101380194"/>
<name>A0A2U3X541_ODORO</name>
<dbReference type="InParanoid" id="A0A2U3X541"/>
<dbReference type="PANTHER" id="PTHR15426:SF6">
    <property type="entry name" value="PROTEIN DEPP1"/>
    <property type="match status" value="1"/>
</dbReference>
<organism evidence="2 3">
    <name type="scientific">Odobenus rosmarus divergens</name>
    <name type="common">Pacific walrus</name>
    <dbReference type="NCBI Taxonomy" id="9708"/>
    <lineage>
        <taxon>Eukaryota</taxon>
        <taxon>Metazoa</taxon>
        <taxon>Chordata</taxon>
        <taxon>Craniata</taxon>
        <taxon>Vertebrata</taxon>
        <taxon>Euteleostomi</taxon>
        <taxon>Mammalia</taxon>
        <taxon>Eutheria</taxon>
        <taxon>Laurasiatheria</taxon>
        <taxon>Carnivora</taxon>
        <taxon>Caniformia</taxon>
        <taxon>Pinnipedia</taxon>
        <taxon>Odobenidae</taxon>
        <taxon>Odobenus</taxon>
    </lineage>
</organism>
<feature type="region of interest" description="Disordered" evidence="1">
    <location>
        <begin position="88"/>
        <end position="150"/>
    </location>
</feature>
<dbReference type="RefSeq" id="XP_004417481.1">
    <property type="nucleotide sequence ID" value="XM_004417424.2"/>
</dbReference>
<dbReference type="PANTHER" id="PTHR15426">
    <property type="entry name" value="PROTEIN DEPP1"/>
    <property type="match status" value="1"/>
</dbReference>
<dbReference type="GO" id="GO:0005739">
    <property type="term" value="C:mitochondrion"/>
    <property type="evidence" value="ECO:0007669"/>
    <property type="project" value="TreeGrafter"/>
</dbReference>
<feature type="region of interest" description="Disordered" evidence="1">
    <location>
        <begin position="164"/>
        <end position="192"/>
    </location>
</feature>
<sequence length="208" mass="22983">MRSRLLLPVAHLPTIQETLEEMLPGGPGQEPPASPSLDDYVKSICQLAHPTSVLDVATARAQPSRSPRPARTFQKSCPTESLRDITTCFRGQQRTPPGDGTTDPLDWLFGESQEKRPSRRDPPRRTGFSADSWGLHRQMDSGKARGTPRGRLWDARVQGHSLVRPSRDWHQGSGASRQLCGAMASPPAPRPSSTLRTLYLQLPVIHEL</sequence>
<protein>
    <submittedName>
        <fullName evidence="3">Protein DEPP</fullName>
    </submittedName>
</protein>
<gene>
    <name evidence="3" type="primary">LOC101380194</name>
</gene>
<dbReference type="InterPro" id="IPR020133">
    <property type="entry name" value="DEPP"/>
</dbReference>
<evidence type="ECO:0000313" key="3">
    <source>
        <dbReference type="RefSeq" id="XP_004417481.1"/>
    </source>
</evidence>
<dbReference type="STRING" id="9708.A0A2U3X541"/>